<reference evidence="1" key="2">
    <citation type="submission" date="2015-03" db="EMBL/GenBank/DDBJ databases">
        <authorList>
            <person name="Chow C.-E.T."/>
            <person name="Winget D.M."/>
            <person name="White R.A.III."/>
            <person name="Hallam S.J."/>
            <person name="Suttle C.A."/>
        </authorList>
    </citation>
    <scope>NUCLEOTIDE SEQUENCE</scope>
    <source>
        <strain evidence="1">Oxic1_4</strain>
    </source>
</reference>
<protein>
    <submittedName>
        <fullName evidence="1">Phage-related DNA maturase</fullName>
    </submittedName>
</protein>
<accession>A0A0F7L9V7</accession>
<name>A0A0F7L9V7_9VIRU</name>
<reference evidence="1" key="1">
    <citation type="journal article" date="2015" name="Front. Microbiol.">
        <title>Combining genomic sequencing methods to explore viral diversity and reveal potential virus-host interactions.</title>
        <authorList>
            <person name="Chow C.E."/>
            <person name="Winget D.M."/>
            <person name="White R.A.III."/>
            <person name="Hallam S.J."/>
            <person name="Suttle C.A."/>
        </authorList>
    </citation>
    <scope>NUCLEOTIDE SEQUENCE</scope>
    <source>
        <strain evidence="1">Oxic1_4</strain>
    </source>
</reference>
<dbReference type="EMBL" id="KR029599">
    <property type="protein sequence ID" value="AKH47876.1"/>
    <property type="molecule type" value="Genomic_DNA"/>
</dbReference>
<proteinExistence type="predicted"/>
<sequence>MILKLCLDRILLGGVVVVLDDLRVDNKAVLVKNWFQGVYDSSFLLDVVSDLLDGARVDLREIGLNDLHKHAVTEVTFHHNNINLVHLGLHRKNLENLFVVASLHTTGIGNIKVAVKHLDDSPRGLVFTTARWVHSKDTSSVRHVVTHKLHRAKETIPSEPYVRHSAVPSVLRDLRPHKLFGCRVVIKIHNNKVIDL</sequence>
<evidence type="ECO:0000313" key="1">
    <source>
        <dbReference type="EMBL" id="AKH47876.1"/>
    </source>
</evidence>
<organism evidence="1">
    <name type="scientific">uncultured marine virus</name>
    <dbReference type="NCBI Taxonomy" id="186617"/>
    <lineage>
        <taxon>Viruses</taxon>
        <taxon>environmental samples</taxon>
    </lineage>
</organism>